<dbReference type="PANTHER" id="PTHR13887:SF14">
    <property type="entry name" value="DISULFIDE BOND FORMATION PROTEIN D"/>
    <property type="match status" value="1"/>
</dbReference>
<keyword evidence="7" id="KW-1133">Transmembrane helix</keyword>
<protein>
    <submittedName>
        <fullName evidence="9">Thioredoxin domain-containing protein</fullName>
    </submittedName>
</protein>
<dbReference type="Proteomes" id="UP001250214">
    <property type="component" value="Unassembled WGS sequence"/>
</dbReference>
<dbReference type="PANTHER" id="PTHR13887">
    <property type="entry name" value="GLUTATHIONE S-TRANSFERASE KAPPA"/>
    <property type="match status" value="1"/>
</dbReference>
<feature type="region of interest" description="Disordered" evidence="6">
    <location>
        <begin position="1"/>
        <end position="26"/>
    </location>
</feature>
<keyword evidence="4" id="KW-1015">Disulfide bond</keyword>
<evidence type="ECO:0000256" key="2">
    <source>
        <dbReference type="ARBA" id="ARBA00022729"/>
    </source>
</evidence>
<dbReference type="PROSITE" id="PS51352">
    <property type="entry name" value="THIOREDOXIN_2"/>
    <property type="match status" value="1"/>
</dbReference>
<evidence type="ECO:0000256" key="7">
    <source>
        <dbReference type="SAM" id="Phobius"/>
    </source>
</evidence>
<sequence length="263" mass="28479">MSSSTPAQEPDPAPDPSPPPAGPDRRPWPLLLVGLALVGILAVAVLTSQDEAPTMEEPGDAATAPGESEVTDEMRQVGDALARRDGDDPFALGDVDAPVVMIVWSDYHCPYCGQWVRETQPELVEDYVRSGDLRIEWREFPALGDGSAVLARAGYAAGEQDRFWEFHETYFAEDRQQLTGDDLDEEIAEVADTAGIDVEQLRTDMDTTAAEDHVEHDAQQGQGIGVSATPAFLVNGEMIMGAQPTPVFMEAIERALDEAEDTP</sequence>
<evidence type="ECO:0000256" key="6">
    <source>
        <dbReference type="SAM" id="MobiDB-lite"/>
    </source>
</evidence>
<keyword evidence="7" id="KW-0472">Membrane</keyword>
<dbReference type="RefSeq" id="WP_310911842.1">
    <property type="nucleotide sequence ID" value="NZ_JAVLVT010000003.1"/>
</dbReference>
<dbReference type="InterPro" id="IPR012336">
    <property type="entry name" value="Thioredoxin-like_fold"/>
</dbReference>
<evidence type="ECO:0000256" key="5">
    <source>
        <dbReference type="ARBA" id="ARBA00023284"/>
    </source>
</evidence>
<dbReference type="EMBL" id="JAVLVT010000003">
    <property type="protein sequence ID" value="MDS1270323.1"/>
    <property type="molecule type" value="Genomic_DNA"/>
</dbReference>
<dbReference type="SUPFAM" id="SSF52833">
    <property type="entry name" value="Thioredoxin-like"/>
    <property type="match status" value="1"/>
</dbReference>
<accession>A0ABU2H4V0</accession>
<evidence type="ECO:0000259" key="8">
    <source>
        <dbReference type="PROSITE" id="PS51352"/>
    </source>
</evidence>
<keyword evidence="5" id="KW-0676">Redox-active center</keyword>
<gene>
    <name evidence="9" type="ORF">RIF23_08450</name>
</gene>
<keyword evidence="10" id="KW-1185">Reference proteome</keyword>
<dbReference type="Gene3D" id="3.40.30.10">
    <property type="entry name" value="Glutaredoxin"/>
    <property type="match status" value="1"/>
</dbReference>
<proteinExistence type="inferred from homology"/>
<evidence type="ECO:0000256" key="3">
    <source>
        <dbReference type="ARBA" id="ARBA00023002"/>
    </source>
</evidence>
<evidence type="ECO:0000256" key="1">
    <source>
        <dbReference type="ARBA" id="ARBA00005791"/>
    </source>
</evidence>
<keyword evidence="7" id="KW-0812">Transmembrane</keyword>
<feature type="transmembrane region" description="Helical" evidence="7">
    <location>
        <begin position="28"/>
        <end position="46"/>
    </location>
</feature>
<feature type="domain" description="Thioredoxin" evidence="8">
    <location>
        <begin position="46"/>
        <end position="257"/>
    </location>
</feature>
<feature type="region of interest" description="Disordered" evidence="6">
    <location>
        <begin position="51"/>
        <end position="74"/>
    </location>
</feature>
<evidence type="ECO:0000256" key="4">
    <source>
        <dbReference type="ARBA" id="ARBA00023157"/>
    </source>
</evidence>
<keyword evidence="3" id="KW-0560">Oxidoreductase</keyword>
<keyword evidence="2" id="KW-0732">Signal</keyword>
<dbReference type="InterPro" id="IPR013766">
    <property type="entry name" value="Thioredoxin_domain"/>
</dbReference>
<dbReference type="Pfam" id="PF13462">
    <property type="entry name" value="Thioredoxin_4"/>
    <property type="match status" value="1"/>
</dbReference>
<name>A0ABU2H4V0_9ACTN</name>
<evidence type="ECO:0000313" key="9">
    <source>
        <dbReference type="EMBL" id="MDS1270323.1"/>
    </source>
</evidence>
<feature type="compositionally biased region" description="Pro residues" evidence="6">
    <location>
        <begin position="9"/>
        <end position="22"/>
    </location>
</feature>
<comment type="caution">
    <text evidence="9">The sequence shown here is derived from an EMBL/GenBank/DDBJ whole genome shotgun (WGS) entry which is preliminary data.</text>
</comment>
<comment type="similarity">
    <text evidence="1">Belongs to the thioredoxin family. DsbA subfamily.</text>
</comment>
<reference evidence="10" key="1">
    <citation type="submission" date="2023-07" db="EMBL/GenBank/DDBJ databases">
        <title>Novel species in the genus Lipingzhangella isolated from Sambhar Salt Lake.</title>
        <authorList>
            <person name="Jiya N."/>
            <person name="Kajale S."/>
            <person name="Sharma A."/>
        </authorList>
    </citation>
    <scope>NUCLEOTIDE SEQUENCE [LARGE SCALE GENOMIC DNA]</scope>
    <source>
        <strain evidence="10">LS1_29</strain>
    </source>
</reference>
<organism evidence="9 10">
    <name type="scientific">Lipingzhangella rawalii</name>
    <dbReference type="NCBI Taxonomy" id="2055835"/>
    <lineage>
        <taxon>Bacteria</taxon>
        <taxon>Bacillati</taxon>
        <taxon>Actinomycetota</taxon>
        <taxon>Actinomycetes</taxon>
        <taxon>Streptosporangiales</taxon>
        <taxon>Nocardiopsidaceae</taxon>
        <taxon>Lipingzhangella</taxon>
    </lineage>
</organism>
<evidence type="ECO:0000313" key="10">
    <source>
        <dbReference type="Proteomes" id="UP001250214"/>
    </source>
</evidence>
<dbReference type="InterPro" id="IPR036249">
    <property type="entry name" value="Thioredoxin-like_sf"/>
</dbReference>